<sequence>MINYEKFANSEIQNLISIQNKFKEIFKIDSYENWFFDGETEILRFYNSSEDEIFFKYITIGTYSLKSKNWMWSWFNDSSIEKSKEQTLKIRHFGIENKYSKLTQGTFPSDEYDGWDFLAIGLKTPGGIGVYKANSENLEKYMLLINVLDSKNSNEIKKFKQKKIDCNNHGVSKPAFVCQHLDLKKTKGFVEAFETFEGMDLEDDDDFQAWCNECEEVRKKYDGWNEESEKFAKIKLVCEKCYFELKKFNTTN</sequence>
<dbReference type="Pfam" id="PF21813">
    <property type="entry name" value="DUF6882"/>
    <property type="match status" value="1"/>
</dbReference>
<gene>
    <name evidence="1" type="ORF">GCM10010992_25280</name>
</gene>
<name>A0ABQ2NMU5_9FLAO</name>
<protein>
    <submittedName>
        <fullName evidence="1">Uncharacterized protein</fullName>
    </submittedName>
</protein>
<reference evidence="2" key="1">
    <citation type="journal article" date="2019" name="Int. J. Syst. Evol. Microbiol.">
        <title>The Global Catalogue of Microorganisms (GCM) 10K type strain sequencing project: providing services to taxonomists for standard genome sequencing and annotation.</title>
        <authorList>
            <consortium name="The Broad Institute Genomics Platform"/>
            <consortium name="The Broad Institute Genome Sequencing Center for Infectious Disease"/>
            <person name="Wu L."/>
            <person name="Ma J."/>
        </authorList>
    </citation>
    <scope>NUCLEOTIDE SEQUENCE [LARGE SCALE GENOMIC DNA]</scope>
    <source>
        <strain evidence="2">CGMCC 1.7656</strain>
    </source>
</reference>
<dbReference type="RefSeq" id="WP_229663452.1">
    <property type="nucleotide sequence ID" value="NZ_BMLV01000006.1"/>
</dbReference>
<proteinExistence type="predicted"/>
<keyword evidence="2" id="KW-1185">Reference proteome</keyword>
<evidence type="ECO:0000313" key="1">
    <source>
        <dbReference type="EMBL" id="GGP06164.1"/>
    </source>
</evidence>
<accession>A0ABQ2NMU5</accession>
<organism evidence="1 2">
    <name type="scientific">Cloacibacterium rupense</name>
    <dbReference type="NCBI Taxonomy" id="517423"/>
    <lineage>
        <taxon>Bacteria</taxon>
        <taxon>Pseudomonadati</taxon>
        <taxon>Bacteroidota</taxon>
        <taxon>Flavobacteriia</taxon>
        <taxon>Flavobacteriales</taxon>
        <taxon>Weeksellaceae</taxon>
    </lineage>
</organism>
<dbReference type="EMBL" id="BMLV01000006">
    <property type="protein sequence ID" value="GGP06164.1"/>
    <property type="molecule type" value="Genomic_DNA"/>
</dbReference>
<comment type="caution">
    <text evidence="1">The sequence shown here is derived from an EMBL/GenBank/DDBJ whole genome shotgun (WGS) entry which is preliminary data.</text>
</comment>
<dbReference type="Proteomes" id="UP000620064">
    <property type="component" value="Unassembled WGS sequence"/>
</dbReference>
<evidence type="ECO:0000313" key="2">
    <source>
        <dbReference type="Proteomes" id="UP000620064"/>
    </source>
</evidence>
<dbReference type="InterPro" id="IPR049249">
    <property type="entry name" value="DUF6882"/>
</dbReference>